<keyword evidence="1" id="KW-0472">Membrane</keyword>
<keyword evidence="3" id="KW-1185">Reference proteome</keyword>
<evidence type="ECO:0000256" key="1">
    <source>
        <dbReference type="SAM" id="Phobius"/>
    </source>
</evidence>
<dbReference type="SUPFAM" id="SSF48317">
    <property type="entry name" value="Acid phosphatase/Vanadium-dependent haloperoxidase"/>
    <property type="match status" value="1"/>
</dbReference>
<reference evidence="2 3" key="1">
    <citation type="submission" date="2016-10" db="EMBL/GenBank/DDBJ databases">
        <title>The Draft Genome Sequence of Actinokineospora bangkokensis 44EHWT reveals the biosynthetic pathway of antifungal compounds Thailandins with unusual extender unit butylmalonyl-CoA.</title>
        <authorList>
            <person name="Greule A."/>
            <person name="Intra B."/>
            <person name="Flemming S."/>
            <person name="Rommel M.G."/>
            <person name="Panbangred W."/>
            <person name="Bechthold A."/>
        </authorList>
    </citation>
    <scope>NUCLEOTIDE SEQUENCE [LARGE SCALE GENOMIC DNA]</scope>
    <source>
        <strain evidence="2 3">44EHW</strain>
    </source>
</reference>
<keyword evidence="1" id="KW-0812">Transmembrane</keyword>
<proteinExistence type="predicted"/>
<sequence length="202" mass="20357">MVLVGLPFAGQDRAGALDAALMGAARDSSRALPGVVVPLTYATHPLAILAMVLCVAAVALRLRRPRAALLVVAAPVVTAGVNTAVLKPLFDRTHNGYLAYPSGHTGTLVAVLTAVVVIAVSAAEHRGRTALRMGLAAAGLTAVAAAGIVGHDYHYPTDCLGAAFWAIGTVVTIAAALDRFPATVRPVGDARSGAPRSGNAAA</sequence>
<evidence type="ECO:0000313" key="3">
    <source>
        <dbReference type="Proteomes" id="UP000186040"/>
    </source>
</evidence>
<name>A0A1Q9LSY9_9PSEU</name>
<dbReference type="EMBL" id="MKQR01000005">
    <property type="protein sequence ID" value="OLR95104.1"/>
    <property type="molecule type" value="Genomic_DNA"/>
</dbReference>
<dbReference type="AlphaFoldDB" id="A0A1Q9LSY9"/>
<dbReference type="STRING" id="1193682.BJP25_08500"/>
<dbReference type="InterPro" id="IPR036938">
    <property type="entry name" value="PAP2/HPO_sf"/>
</dbReference>
<feature type="transmembrane region" description="Helical" evidence="1">
    <location>
        <begin position="155"/>
        <end position="177"/>
    </location>
</feature>
<dbReference type="Gene3D" id="1.20.144.10">
    <property type="entry name" value="Phosphatidic acid phosphatase type 2/haloperoxidase"/>
    <property type="match status" value="1"/>
</dbReference>
<gene>
    <name evidence="2" type="ORF">BJP25_08500</name>
</gene>
<feature type="transmembrane region" description="Helical" evidence="1">
    <location>
        <begin position="67"/>
        <end position="86"/>
    </location>
</feature>
<feature type="transmembrane region" description="Helical" evidence="1">
    <location>
        <begin position="41"/>
        <end position="60"/>
    </location>
</feature>
<dbReference type="Proteomes" id="UP000186040">
    <property type="component" value="Unassembled WGS sequence"/>
</dbReference>
<keyword evidence="1" id="KW-1133">Transmembrane helix</keyword>
<evidence type="ECO:0000313" key="2">
    <source>
        <dbReference type="EMBL" id="OLR95104.1"/>
    </source>
</evidence>
<feature type="transmembrane region" description="Helical" evidence="1">
    <location>
        <begin position="106"/>
        <end position="123"/>
    </location>
</feature>
<comment type="caution">
    <text evidence="2">The sequence shown here is derived from an EMBL/GenBank/DDBJ whole genome shotgun (WGS) entry which is preliminary data.</text>
</comment>
<protein>
    <submittedName>
        <fullName evidence="2">Uncharacterized protein</fullName>
    </submittedName>
</protein>
<organism evidence="2 3">
    <name type="scientific">Actinokineospora bangkokensis</name>
    <dbReference type="NCBI Taxonomy" id="1193682"/>
    <lineage>
        <taxon>Bacteria</taxon>
        <taxon>Bacillati</taxon>
        <taxon>Actinomycetota</taxon>
        <taxon>Actinomycetes</taxon>
        <taxon>Pseudonocardiales</taxon>
        <taxon>Pseudonocardiaceae</taxon>
        <taxon>Actinokineospora</taxon>
    </lineage>
</organism>
<accession>A0A1Q9LSY9</accession>
<feature type="transmembrane region" description="Helical" evidence="1">
    <location>
        <begin position="130"/>
        <end position="149"/>
    </location>
</feature>